<name>A0A0E9WQW8_ANGAN</name>
<reference evidence="1" key="2">
    <citation type="journal article" date="2015" name="Fish Shellfish Immunol.">
        <title>Early steps in the European eel (Anguilla anguilla)-Vibrio vulnificus interaction in the gills: Role of the RtxA13 toxin.</title>
        <authorList>
            <person name="Callol A."/>
            <person name="Pajuelo D."/>
            <person name="Ebbesson L."/>
            <person name="Teles M."/>
            <person name="MacKenzie S."/>
            <person name="Amaro C."/>
        </authorList>
    </citation>
    <scope>NUCLEOTIDE SEQUENCE</scope>
</reference>
<dbReference type="EMBL" id="GBXM01015778">
    <property type="protein sequence ID" value="JAH92799.1"/>
    <property type="molecule type" value="Transcribed_RNA"/>
</dbReference>
<organism evidence="1">
    <name type="scientific">Anguilla anguilla</name>
    <name type="common">European freshwater eel</name>
    <name type="synonym">Muraena anguilla</name>
    <dbReference type="NCBI Taxonomy" id="7936"/>
    <lineage>
        <taxon>Eukaryota</taxon>
        <taxon>Metazoa</taxon>
        <taxon>Chordata</taxon>
        <taxon>Craniata</taxon>
        <taxon>Vertebrata</taxon>
        <taxon>Euteleostomi</taxon>
        <taxon>Actinopterygii</taxon>
        <taxon>Neopterygii</taxon>
        <taxon>Teleostei</taxon>
        <taxon>Anguilliformes</taxon>
        <taxon>Anguillidae</taxon>
        <taxon>Anguilla</taxon>
    </lineage>
</organism>
<evidence type="ECO:0000313" key="1">
    <source>
        <dbReference type="EMBL" id="JAH92799.1"/>
    </source>
</evidence>
<sequence length="30" mass="3704">MRSTRRERENRQSTDIYISSPLINYFQNLD</sequence>
<accession>A0A0E9WQW8</accession>
<reference evidence="1" key="1">
    <citation type="submission" date="2014-11" db="EMBL/GenBank/DDBJ databases">
        <authorList>
            <person name="Amaro Gonzalez C."/>
        </authorList>
    </citation>
    <scope>NUCLEOTIDE SEQUENCE</scope>
</reference>
<proteinExistence type="predicted"/>
<protein>
    <submittedName>
        <fullName evidence="1">Uncharacterized protein</fullName>
    </submittedName>
</protein>
<dbReference type="AlphaFoldDB" id="A0A0E9WQW8"/>